<keyword evidence="3" id="KW-1185">Reference proteome</keyword>
<sequence length="408" mass="45079">MTTREMPAWSPAQLHRQLEKGGRFFILDVRNQDEFDAWKIEGKSSIPTINAPYFDLLDLEDENEEIAAAVARAVPERLKDRLPRNETILAVCAQGNTSAHVAEGLRRLGYQAFNLEGGMAAWGNHYEMRAVEESDRLTLLQISRPARGCLSYLLASGGEAMVVDAARHIDVYTRIAAERGWRITTVFDTHLQADHLSGGMALASALGVDYWLHPYDSIHPDDQLPATYSFRYLEDETTFRLGEVSVRALHLPGHTLGMTNPLVDDRFLLTSDTLFIGTIGRPDLGGRAKTWAPLLFSSLQRVLALPDHTVVLPAHFSHMGEADQQGCYRAPIGALRGSNEGLRALGEGLEAFIAYILEHLPQHPPTYDDIRRVNTGLLQVDEAKASELELGRNQCALSHSGTGAHPTA</sequence>
<dbReference type="KEGG" id="slac:SKTS_27480"/>
<dbReference type="InterPro" id="IPR036873">
    <property type="entry name" value="Rhodanese-like_dom_sf"/>
</dbReference>
<dbReference type="InterPro" id="IPR001279">
    <property type="entry name" value="Metallo-B-lactamas"/>
</dbReference>
<dbReference type="Pfam" id="PF00581">
    <property type="entry name" value="Rhodanese"/>
    <property type="match status" value="1"/>
</dbReference>
<dbReference type="InterPro" id="IPR044528">
    <property type="entry name" value="POD-like_MBL-fold"/>
</dbReference>
<dbReference type="AlphaFoldDB" id="A0A6F8VFY5"/>
<proteinExistence type="predicted"/>
<organism evidence="2 3">
    <name type="scientific">Sulfurimicrobium lacus</name>
    <dbReference type="NCBI Taxonomy" id="2715678"/>
    <lineage>
        <taxon>Bacteria</taxon>
        <taxon>Pseudomonadati</taxon>
        <taxon>Pseudomonadota</taxon>
        <taxon>Betaproteobacteria</taxon>
        <taxon>Nitrosomonadales</taxon>
        <taxon>Sulfuricellaceae</taxon>
        <taxon>Sulfurimicrobium</taxon>
    </lineage>
</organism>
<accession>A0A6F8VFY5</accession>
<keyword evidence="2" id="KW-0378">Hydrolase</keyword>
<feature type="domain" description="Rhodanese" evidence="1">
    <location>
        <begin position="20"/>
        <end position="131"/>
    </location>
</feature>
<dbReference type="InterPro" id="IPR001763">
    <property type="entry name" value="Rhodanese-like_dom"/>
</dbReference>
<dbReference type="SMART" id="SM00450">
    <property type="entry name" value="RHOD"/>
    <property type="match status" value="1"/>
</dbReference>
<dbReference type="SUPFAM" id="SSF56281">
    <property type="entry name" value="Metallo-hydrolase/oxidoreductase"/>
    <property type="match status" value="1"/>
</dbReference>
<dbReference type="Gene3D" id="3.60.15.10">
    <property type="entry name" value="Ribonuclease Z/Hydroxyacylglutathione hydrolase-like"/>
    <property type="match status" value="1"/>
</dbReference>
<dbReference type="PANTHER" id="PTHR43084">
    <property type="entry name" value="PERSULFIDE DIOXYGENASE ETHE1"/>
    <property type="match status" value="1"/>
</dbReference>
<dbReference type="Pfam" id="PF00753">
    <property type="entry name" value="Lactamase_B"/>
    <property type="match status" value="1"/>
</dbReference>
<dbReference type="GO" id="GO:0016787">
    <property type="term" value="F:hydrolase activity"/>
    <property type="evidence" value="ECO:0007669"/>
    <property type="project" value="UniProtKB-KW"/>
</dbReference>
<dbReference type="CDD" id="cd07724">
    <property type="entry name" value="POD-like_MBL-fold"/>
    <property type="match status" value="1"/>
</dbReference>
<dbReference type="RefSeq" id="WP_244617347.1">
    <property type="nucleotide sequence ID" value="NZ_AP022853.1"/>
</dbReference>
<dbReference type="SUPFAM" id="SSF52821">
    <property type="entry name" value="Rhodanese/Cell cycle control phosphatase"/>
    <property type="match status" value="1"/>
</dbReference>
<dbReference type="GO" id="GO:0050313">
    <property type="term" value="F:sulfur dioxygenase activity"/>
    <property type="evidence" value="ECO:0007669"/>
    <property type="project" value="InterPro"/>
</dbReference>
<dbReference type="PROSITE" id="PS50206">
    <property type="entry name" value="RHODANESE_3"/>
    <property type="match status" value="1"/>
</dbReference>
<dbReference type="PANTHER" id="PTHR43084:SF7">
    <property type="entry name" value="BETA-LACTAMASE DOMAIN PROTEIN"/>
    <property type="match status" value="1"/>
</dbReference>
<evidence type="ECO:0000313" key="2">
    <source>
        <dbReference type="EMBL" id="BCB27862.1"/>
    </source>
</evidence>
<dbReference type="InterPro" id="IPR036866">
    <property type="entry name" value="RibonucZ/Hydroxyglut_hydro"/>
</dbReference>
<gene>
    <name evidence="2" type="ORF">SKTS_27480</name>
</gene>
<dbReference type="GO" id="GO:0006749">
    <property type="term" value="P:glutathione metabolic process"/>
    <property type="evidence" value="ECO:0007669"/>
    <property type="project" value="InterPro"/>
</dbReference>
<dbReference type="SMART" id="SM00849">
    <property type="entry name" value="Lactamase_B"/>
    <property type="match status" value="1"/>
</dbReference>
<dbReference type="Gene3D" id="3.40.250.10">
    <property type="entry name" value="Rhodanese-like domain"/>
    <property type="match status" value="1"/>
</dbReference>
<evidence type="ECO:0000313" key="3">
    <source>
        <dbReference type="Proteomes" id="UP000502260"/>
    </source>
</evidence>
<reference evidence="3" key="1">
    <citation type="submission" date="2020-03" db="EMBL/GenBank/DDBJ databases">
        <title>Complete genome sequence of sulfur-oxidizing bacterium skT11.</title>
        <authorList>
            <person name="Kanda M."/>
            <person name="Kojima H."/>
            <person name="Fukui M."/>
        </authorList>
    </citation>
    <scope>NUCLEOTIDE SEQUENCE [LARGE SCALE GENOMIC DNA]</scope>
    <source>
        <strain evidence="3">skT11</strain>
    </source>
</reference>
<name>A0A6F8VFY5_9PROT</name>
<protein>
    <submittedName>
        <fullName evidence="2">MBL fold metallo-hydrolase</fullName>
    </submittedName>
</protein>
<dbReference type="Proteomes" id="UP000502260">
    <property type="component" value="Chromosome"/>
</dbReference>
<dbReference type="EMBL" id="AP022853">
    <property type="protein sequence ID" value="BCB27862.1"/>
    <property type="molecule type" value="Genomic_DNA"/>
</dbReference>
<dbReference type="InterPro" id="IPR051682">
    <property type="entry name" value="Mito_Persulfide_Diox"/>
</dbReference>
<evidence type="ECO:0000259" key="1">
    <source>
        <dbReference type="PROSITE" id="PS50206"/>
    </source>
</evidence>
<dbReference type="GO" id="GO:0070813">
    <property type="term" value="P:hydrogen sulfide metabolic process"/>
    <property type="evidence" value="ECO:0007669"/>
    <property type="project" value="TreeGrafter"/>
</dbReference>